<evidence type="ECO:0000256" key="1">
    <source>
        <dbReference type="SAM" id="MobiDB-lite"/>
    </source>
</evidence>
<sequence length="522" mass="58439">MRQRSIDLERSDPKGNGHDSDDHSIRLRSSRRNELLHQKPLDLARQKLFQQIYECSASLDKEDGTPLLSKLSSIRVEIKNLDDDDEIVKKILQINIIDKLLEIVSSHDDVAILIAVYSILARLTYASVKVVSIKMAPDFLAKSLSLISPANATLTLNVAVADDDYCEFEVKSDVTVPLLQYLHACQPTSVGRNEKSCCGTFKLEESLEQPISKSLLLLATLIKVSFPDTLKHDVMKTCVPYFLSSNKHVQLMALNCARHFVSKSEIEYFLQFPLPNNQMKPNDTIEIPVLVYLVNLLGEKRLDFDDNVKAWQVFRQKYAKLRPRLEPPEGMTQAVSSYSRTIDGGIISVLQNCLKTIGTVLAIFGQLVYLSEEREQIVRITEICRLGELLDWSIAVTKEKTTPPSTPNKGGSEDFQPPPLIYQSIIQQFMQDDTENDTLLRNYILGLNKTESYLLDNVLFLLGNALGKAAVHTELVLSSLFLASIRVGLVESAAARMEPSNASEQCRSKLSGGIIQADSLQK</sequence>
<accession>A0ABQ9XMA0</accession>
<dbReference type="InterPro" id="IPR016024">
    <property type="entry name" value="ARM-type_fold"/>
</dbReference>
<name>A0ABQ9XMA0_9EUKA</name>
<proteinExistence type="predicted"/>
<evidence type="ECO:0000313" key="3">
    <source>
        <dbReference type="Proteomes" id="UP001281761"/>
    </source>
</evidence>
<keyword evidence="3" id="KW-1185">Reference proteome</keyword>
<dbReference type="SUPFAM" id="SSF48371">
    <property type="entry name" value="ARM repeat"/>
    <property type="match status" value="1"/>
</dbReference>
<evidence type="ECO:0000313" key="2">
    <source>
        <dbReference type="EMBL" id="KAK2951939.1"/>
    </source>
</evidence>
<gene>
    <name evidence="2" type="ORF">BLNAU_13177</name>
</gene>
<comment type="caution">
    <text evidence="2">The sequence shown here is derived from an EMBL/GenBank/DDBJ whole genome shotgun (WGS) entry which is preliminary data.</text>
</comment>
<protein>
    <submittedName>
        <fullName evidence="2">Uncharacterized protein</fullName>
    </submittedName>
</protein>
<organism evidence="2 3">
    <name type="scientific">Blattamonas nauphoetae</name>
    <dbReference type="NCBI Taxonomy" id="2049346"/>
    <lineage>
        <taxon>Eukaryota</taxon>
        <taxon>Metamonada</taxon>
        <taxon>Preaxostyla</taxon>
        <taxon>Oxymonadida</taxon>
        <taxon>Blattamonas</taxon>
    </lineage>
</organism>
<feature type="region of interest" description="Disordered" evidence="1">
    <location>
        <begin position="1"/>
        <end position="26"/>
    </location>
</feature>
<dbReference type="EMBL" id="JARBJD010000111">
    <property type="protein sequence ID" value="KAK2951939.1"/>
    <property type="molecule type" value="Genomic_DNA"/>
</dbReference>
<dbReference type="Proteomes" id="UP001281761">
    <property type="component" value="Unassembled WGS sequence"/>
</dbReference>
<reference evidence="2 3" key="1">
    <citation type="journal article" date="2022" name="bioRxiv">
        <title>Genomics of Preaxostyla Flagellates Illuminates Evolutionary Transitions and the Path Towards Mitochondrial Loss.</title>
        <authorList>
            <person name="Novak L.V.F."/>
            <person name="Treitli S.C."/>
            <person name="Pyrih J."/>
            <person name="Halakuc P."/>
            <person name="Pipaliya S.V."/>
            <person name="Vacek V."/>
            <person name="Brzon O."/>
            <person name="Soukal P."/>
            <person name="Eme L."/>
            <person name="Dacks J.B."/>
            <person name="Karnkowska A."/>
            <person name="Elias M."/>
            <person name="Hampl V."/>
        </authorList>
    </citation>
    <scope>NUCLEOTIDE SEQUENCE [LARGE SCALE GENOMIC DNA]</scope>
    <source>
        <strain evidence="2">NAU3</strain>
        <tissue evidence="2">Gut</tissue>
    </source>
</reference>